<accession>A0A194X6D4</accession>
<dbReference type="EMBL" id="KQ947417">
    <property type="protein sequence ID" value="KUJ15735.1"/>
    <property type="molecule type" value="Genomic_DNA"/>
</dbReference>
<reference evidence="3 4" key="1">
    <citation type="submission" date="2015-10" db="EMBL/GenBank/DDBJ databases">
        <title>Full genome of DAOMC 229536 Phialocephala scopiformis, a fungal endophyte of spruce producing the potent anti-insectan compound rugulosin.</title>
        <authorList>
            <consortium name="DOE Joint Genome Institute"/>
            <person name="Walker A.K."/>
            <person name="Frasz S.L."/>
            <person name="Seifert K.A."/>
            <person name="Miller J.D."/>
            <person name="Mondo S.J."/>
            <person name="Labutti K."/>
            <person name="Lipzen A."/>
            <person name="Dockter R."/>
            <person name="Kennedy M."/>
            <person name="Grigoriev I.V."/>
            <person name="Spatafora J.W."/>
        </authorList>
    </citation>
    <scope>NUCLEOTIDE SEQUENCE [LARGE SCALE GENOMIC DNA]</scope>
    <source>
        <strain evidence="3 4">CBS 120377</strain>
    </source>
</reference>
<dbReference type="KEGG" id="psco:LY89DRAFT_783009"/>
<evidence type="ECO:0000259" key="2">
    <source>
        <dbReference type="Pfam" id="PF12146"/>
    </source>
</evidence>
<keyword evidence="1" id="KW-0732">Signal</keyword>
<dbReference type="GeneID" id="28832367"/>
<dbReference type="SUPFAM" id="SSF53474">
    <property type="entry name" value="alpha/beta-Hydrolases"/>
    <property type="match status" value="1"/>
</dbReference>
<feature type="domain" description="Serine aminopeptidase S33" evidence="2">
    <location>
        <begin position="133"/>
        <end position="320"/>
    </location>
</feature>
<gene>
    <name evidence="3" type="ORF">LY89DRAFT_783009</name>
</gene>
<dbReference type="OrthoDB" id="190201at2759"/>
<dbReference type="InterPro" id="IPR022742">
    <property type="entry name" value="Hydrolase_4"/>
</dbReference>
<feature type="chain" id="PRO_5008267883" description="Serine aminopeptidase S33 domain-containing protein" evidence="1">
    <location>
        <begin position="20"/>
        <end position="378"/>
    </location>
</feature>
<dbReference type="Pfam" id="PF12146">
    <property type="entry name" value="Hydrolase_4"/>
    <property type="match status" value="1"/>
</dbReference>
<organism evidence="3 4">
    <name type="scientific">Mollisia scopiformis</name>
    <name type="common">Conifer needle endophyte fungus</name>
    <name type="synonym">Phialocephala scopiformis</name>
    <dbReference type="NCBI Taxonomy" id="149040"/>
    <lineage>
        <taxon>Eukaryota</taxon>
        <taxon>Fungi</taxon>
        <taxon>Dikarya</taxon>
        <taxon>Ascomycota</taxon>
        <taxon>Pezizomycotina</taxon>
        <taxon>Leotiomycetes</taxon>
        <taxon>Helotiales</taxon>
        <taxon>Mollisiaceae</taxon>
        <taxon>Mollisia</taxon>
    </lineage>
</organism>
<dbReference type="Proteomes" id="UP000070700">
    <property type="component" value="Unassembled WGS sequence"/>
</dbReference>
<sequence>MKSSHLQLSSLLFSVFASAQNSRICQDYMIPVNITSQVLVASYPHFQDSYDVVDFINNLARRDANATKSPFSGVESATAAYNIGATFCSPGTNTNTSQERTILVATHGLAYDRRYWDSGMDPTNYSFVDFAISRGYSVFFYDRLGTGLSSKVSGYNESQATTQLGILQQLTGFLRDGKYTGNFGTPSKIVHVGHSFGSLLSNGLIATTPEISDGAILTGLAYDQNASPFLEAFALRIASEQFPGKWSDRDNHYVTSVDAAANAATFFHGDSFSKEVLWYTESITQPVASIELLTSGAIRLNATTFTKPVMIISGEFDFAVCGGNCVGILEHPAKEVNFPNATDFQAIVHPSTGHNINFSYNATGAYDVILSYLSKHGL</sequence>
<proteinExistence type="predicted"/>
<feature type="signal peptide" evidence="1">
    <location>
        <begin position="1"/>
        <end position="19"/>
    </location>
</feature>
<evidence type="ECO:0000256" key="1">
    <source>
        <dbReference type="SAM" id="SignalP"/>
    </source>
</evidence>
<dbReference type="Gene3D" id="3.40.50.1820">
    <property type="entry name" value="alpha/beta hydrolase"/>
    <property type="match status" value="1"/>
</dbReference>
<dbReference type="InterPro" id="IPR029058">
    <property type="entry name" value="AB_hydrolase_fold"/>
</dbReference>
<dbReference type="AlphaFoldDB" id="A0A194X6D4"/>
<name>A0A194X6D4_MOLSC</name>
<evidence type="ECO:0000313" key="4">
    <source>
        <dbReference type="Proteomes" id="UP000070700"/>
    </source>
</evidence>
<protein>
    <recommendedName>
        <fullName evidence="2">Serine aminopeptidase S33 domain-containing protein</fullName>
    </recommendedName>
</protein>
<dbReference type="RefSeq" id="XP_018070090.1">
    <property type="nucleotide sequence ID" value="XM_018222641.1"/>
</dbReference>
<keyword evidence="4" id="KW-1185">Reference proteome</keyword>
<evidence type="ECO:0000313" key="3">
    <source>
        <dbReference type="EMBL" id="KUJ15735.1"/>
    </source>
</evidence>
<dbReference type="InParanoid" id="A0A194X6D4"/>